<dbReference type="AlphaFoldDB" id="A0A9W7L7V2"/>
<dbReference type="EMBL" id="BRYA01000065">
    <property type="protein sequence ID" value="GMI36427.1"/>
    <property type="molecule type" value="Genomic_DNA"/>
</dbReference>
<gene>
    <name evidence="4" type="ORF">TrCOL_g9546</name>
</gene>
<evidence type="ECO:0000259" key="2">
    <source>
        <dbReference type="Pfam" id="PF00117"/>
    </source>
</evidence>
<organism evidence="4 5">
    <name type="scientific">Triparma columacea</name>
    <dbReference type="NCBI Taxonomy" id="722753"/>
    <lineage>
        <taxon>Eukaryota</taxon>
        <taxon>Sar</taxon>
        <taxon>Stramenopiles</taxon>
        <taxon>Ochrophyta</taxon>
        <taxon>Bolidophyceae</taxon>
        <taxon>Parmales</taxon>
        <taxon>Triparmaceae</taxon>
        <taxon>Triparma</taxon>
    </lineage>
</organism>
<feature type="domain" description="Glutamine amidotransferase" evidence="2">
    <location>
        <begin position="1"/>
        <end position="101"/>
    </location>
</feature>
<dbReference type="Gene3D" id="3.60.120.10">
    <property type="entry name" value="Anthranilate synthase"/>
    <property type="match status" value="1"/>
</dbReference>
<feature type="domain" description="Chorismate-utilising enzyme C-terminal" evidence="3">
    <location>
        <begin position="350"/>
        <end position="605"/>
    </location>
</feature>
<dbReference type="GO" id="GO:0046820">
    <property type="term" value="F:4-amino-4-deoxychorismate synthase activity"/>
    <property type="evidence" value="ECO:0007669"/>
    <property type="project" value="TreeGrafter"/>
</dbReference>
<evidence type="ECO:0000313" key="5">
    <source>
        <dbReference type="Proteomes" id="UP001165065"/>
    </source>
</evidence>
<dbReference type="Gene3D" id="3.40.50.880">
    <property type="match status" value="1"/>
</dbReference>
<feature type="region of interest" description="Disordered" evidence="1">
    <location>
        <begin position="428"/>
        <end position="450"/>
    </location>
</feature>
<comment type="caution">
    <text evidence="4">The sequence shown here is derived from an EMBL/GenBank/DDBJ whole genome shotgun (WGS) entry which is preliminary data.</text>
</comment>
<protein>
    <recommendedName>
        <fullName evidence="6">Aminodeoxychorismate synthase</fullName>
    </recommendedName>
</protein>
<dbReference type="InterPro" id="IPR005801">
    <property type="entry name" value="ADC_synthase"/>
</dbReference>
<keyword evidence="5" id="KW-1185">Reference proteome</keyword>
<dbReference type="PANTHER" id="PTHR11236:SF18">
    <property type="entry name" value="AMINODEOXYCHORISMATE SYNTHASE"/>
    <property type="match status" value="1"/>
</dbReference>
<evidence type="ECO:0000256" key="1">
    <source>
        <dbReference type="SAM" id="MobiDB-lite"/>
    </source>
</evidence>
<sequence>MLGVCLGMQFMHVFGSSTSDDRGVKVMDKVKHGRVEEGWTRYHSYGVVGKVRGTVKHTWKEDGVVNIVEFHEEGEDVWGWGIQGHPESVGSKGGKEYLRRFEEWVERSMKEKRGRKKIEVGEEVKDITTKDMEVKKSQDVSHVQETPTRPIVSIPLPTWATVEVFQSYLFNLNVGNQGFKTPTFHLDSGGLSDVGPSRPDGEGGYHDRYHYMGYGRRFHGGLSDAVDSGTKGLWDGEGRGEFKGGVVGYLSYEYGRGCFDGDGGDEGDGGKWMEVEEWVVFDKLEGKGWACGGREGVERLVRELKEWDMGRAGQREVGGGRRKFLDDEVVCRETDFDHGDDGNWRLSKSREEYIADIVEAKKLITTGNTYEICLTNEVSRDLPDEVRASDIYQALRRINPAPYGAYMDFGDLQVCCSSPERFLRIKEGGKMESKPIKGTRKRSADPQLDDAARRELENSGKDRAENLMIVDLVRADFGRTCRRGSVEVPRFIEVESYATVHQLVSTIRGEIEEGGSTSDAVRACFPGGSMTGAPKKRTMGYIREFEGRDRGVYSGSIGWASRGEVDLNICIRTAVVEGGKVKIGCGGAITVRSEEEEEWQEAMVKGNVVRKAVEVAILEKEREREVEEIRGRERMRMDEVKVER</sequence>
<evidence type="ECO:0000259" key="3">
    <source>
        <dbReference type="Pfam" id="PF00425"/>
    </source>
</evidence>
<dbReference type="InterPro" id="IPR029062">
    <property type="entry name" value="Class_I_gatase-like"/>
</dbReference>
<evidence type="ECO:0000313" key="4">
    <source>
        <dbReference type="EMBL" id="GMI36427.1"/>
    </source>
</evidence>
<dbReference type="PROSITE" id="PS51273">
    <property type="entry name" value="GATASE_TYPE_1"/>
    <property type="match status" value="1"/>
</dbReference>
<dbReference type="GO" id="GO:0005737">
    <property type="term" value="C:cytoplasm"/>
    <property type="evidence" value="ECO:0007669"/>
    <property type="project" value="TreeGrafter"/>
</dbReference>
<accession>A0A9W7L7V2</accession>
<dbReference type="GO" id="GO:0008153">
    <property type="term" value="P:4-aminobenzoate biosynthetic process"/>
    <property type="evidence" value="ECO:0007669"/>
    <property type="project" value="TreeGrafter"/>
</dbReference>
<dbReference type="SUPFAM" id="SSF52317">
    <property type="entry name" value="Class I glutamine amidotransferase-like"/>
    <property type="match status" value="1"/>
</dbReference>
<evidence type="ECO:0008006" key="6">
    <source>
        <dbReference type="Google" id="ProtNLM"/>
    </source>
</evidence>
<dbReference type="GO" id="GO:0000162">
    <property type="term" value="P:L-tryptophan biosynthetic process"/>
    <property type="evidence" value="ECO:0007669"/>
    <property type="project" value="TreeGrafter"/>
</dbReference>
<proteinExistence type="predicted"/>
<dbReference type="PANTHER" id="PTHR11236">
    <property type="entry name" value="AMINOBENZOATE/ANTHRANILATE SYNTHASE"/>
    <property type="match status" value="1"/>
</dbReference>
<dbReference type="SUPFAM" id="SSF56322">
    <property type="entry name" value="ADC synthase"/>
    <property type="match status" value="1"/>
</dbReference>
<dbReference type="InterPro" id="IPR015890">
    <property type="entry name" value="Chorismate_C"/>
</dbReference>
<dbReference type="InterPro" id="IPR019999">
    <property type="entry name" value="Anth_synth_I-like"/>
</dbReference>
<dbReference type="Pfam" id="PF00425">
    <property type="entry name" value="Chorismate_bind"/>
    <property type="match status" value="1"/>
</dbReference>
<dbReference type="Pfam" id="PF00117">
    <property type="entry name" value="GATase"/>
    <property type="match status" value="1"/>
</dbReference>
<dbReference type="InterPro" id="IPR017926">
    <property type="entry name" value="GATASE"/>
</dbReference>
<dbReference type="PRINTS" id="PR00095">
    <property type="entry name" value="ANTSNTHASEI"/>
</dbReference>
<dbReference type="Proteomes" id="UP001165065">
    <property type="component" value="Unassembled WGS sequence"/>
</dbReference>
<reference evidence="5" key="1">
    <citation type="journal article" date="2023" name="Commun. Biol.">
        <title>Genome analysis of Parmales, the sister group of diatoms, reveals the evolutionary specialization of diatoms from phago-mixotrophs to photoautotrophs.</title>
        <authorList>
            <person name="Ban H."/>
            <person name="Sato S."/>
            <person name="Yoshikawa S."/>
            <person name="Yamada K."/>
            <person name="Nakamura Y."/>
            <person name="Ichinomiya M."/>
            <person name="Sato N."/>
            <person name="Blanc-Mathieu R."/>
            <person name="Endo H."/>
            <person name="Kuwata A."/>
            <person name="Ogata H."/>
        </authorList>
    </citation>
    <scope>NUCLEOTIDE SEQUENCE [LARGE SCALE GENOMIC DNA]</scope>
</reference>
<dbReference type="OrthoDB" id="64220at2759"/>
<name>A0A9W7L7V2_9STRA</name>